<protein>
    <recommendedName>
        <fullName evidence="10">DUF4190 domain-containing protein</fullName>
    </recommendedName>
</protein>
<evidence type="ECO:0000256" key="2">
    <source>
        <dbReference type="ARBA" id="ARBA00007531"/>
    </source>
</evidence>
<dbReference type="InterPro" id="IPR008693">
    <property type="entry name" value="MmpS"/>
</dbReference>
<reference evidence="8 9" key="1">
    <citation type="journal article" date="2019" name="Int. J. Syst. Evol. Microbiol.">
        <title>The Global Catalogue of Microorganisms (GCM) 10K type strain sequencing project: providing services to taxonomists for standard genome sequencing and annotation.</title>
        <authorList>
            <consortium name="The Broad Institute Genomics Platform"/>
            <consortium name="The Broad Institute Genome Sequencing Center for Infectious Disease"/>
            <person name="Wu L."/>
            <person name="Ma J."/>
        </authorList>
    </citation>
    <scope>NUCLEOTIDE SEQUENCE [LARGE SCALE GENOMIC DNA]</scope>
    <source>
        <strain evidence="8 9">JCM 13022</strain>
    </source>
</reference>
<keyword evidence="5 7" id="KW-1133">Transmembrane helix</keyword>
<evidence type="ECO:0000313" key="9">
    <source>
        <dbReference type="Proteomes" id="UP001500467"/>
    </source>
</evidence>
<gene>
    <name evidence="8" type="ORF">GCM10009675_43290</name>
</gene>
<evidence type="ECO:0000256" key="5">
    <source>
        <dbReference type="ARBA" id="ARBA00022989"/>
    </source>
</evidence>
<dbReference type="Pfam" id="PF05423">
    <property type="entry name" value="Mycobact_memb"/>
    <property type="match status" value="1"/>
</dbReference>
<feature type="transmembrane region" description="Helical" evidence="7">
    <location>
        <begin position="21"/>
        <end position="42"/>
    </location>
</feature>
<keyword evidence="6 7" id="KW-0472">Membrane</keyword>
<dbReference type="RefSeq" id="WP_253855647.1">
    <property type="nucleotide sequence ID" value="NZ_BAAALM010000016.1"/>
</dbReference>
<accession>A0ABN1VPQ9</accession>
<feature type="transmembrane region" description="Helical" evidence="7">
    <location>
        <begin position="79"/>
        <end position="98"/>
    </location>
</feature>
<proteinExistence type="inferred from homology"/>
<dbReference type="InterPro" id="IPR038468">
    <property type="entry name" value="MmpS_C"/>
</dbReference>
<evidence type="ECO:0000313" key="8">
    <source>
        <dbReference type="EMBL" id="GAA1216421.1"/>
    </source>
</evidence>
<evidence type="ECO:0000256" key="7">
    <source>
        <dbReference type="SAM" id="Phobius"/>
    </source>
</evidence>
<keyword evidence="3" id="KW-1003">Cell membrane</keyword>
<comment type="subcellular location">
    <subcellularLocation>
        <location evidence="1">Cell membrane</location>
    </subcellularLocation>
</comment>
<dbReference type="Proteomes" id="UP001500467">
    <property type="component" value="Unassembled WGS sequence"/>
</dbReference>
<feature type="transmembrane region" description="Helical" evidence="7">
    <location>
        <begin position="48"/>
        <end position="67"/>
    </location>
</feature>
<evidence type="ECO:0008006" key="10">
    <source>
        <dbReference type="Google" id="ProtNLM"/>
    </source>
</evidence>
<comment type="caution">
    <text evidence="8">The sequence shown here is derived from an EMBL/GenBank/DDBJ whole genome shotgun (WGS) entry which is preliminary data.</text>
</comment>
<dbReference type="Gene3D" id="2.60.40.2880">
    <property type="entry name" value="MmpS1-5, C-terminal soluble domain"/>
    <property type="match status" value="1"/>
</dbReference>
<evidence type="ECO:0000256" key="3">
    <source>
        <dbReference type="ARBA" id="ARBA00022475"/>
    </source>
</evidence>
<keyword evidence="9" id="KW-1185">Reference proteome</keyword>
<organism evidence="8 9">
    <name type="scientific">Prauserella alba</name>
    <dbReference type="NCBI Taxonomy" id="176898"/>
    <lineage>
        <taxon>Bacteria</taxon>
        <taxon>Bacillati</taxon>
        <taxon>Actinomycetota</taxon>
        <taxon>Actinomycetes</taxon>
        <taxon>Pseudonocardiales</taxon>
        <taxon>Pseudonocardiaceae</taxon>
        <taxon>Prauserella</taxon>
    </lineage>
</organism>
<evidence type="ECO:0000256" key="6">
    <source>
        <dbReference type="ARBA" id="ARBA00023136"/>
    </source>
</evidence>
<keyword evidence="4 7" id="KW-0812">Transmembrane</keyword>
<name>A0ABN1VPQ9_9PSEU</name>
<evidence type="ECO:0000256" key="4">
    <source>
        <dbReference type="ARBA" id="ARBA00022692"/>
    </source>
</evidence>
<comment type="similarity">
    <text evidence="2">Belongs to the MmpS family.</text>
</comment>
<dbReference type="EMBL" id="BAAALM010000016">
    <property type="protein sequence ID" value="GAA1216421.1"/>
    <property type="molecule type" value="Genomic_DNA"/>
</dbReference>
<evidence type="ECO:0000256" key="1">
    <source>
        <dbReference type="ARBA" id="ARBA00004236"/>
    </source>
</evidence>
<sequence length="207" mass="21256">MSATQSPQMPPAPTEEPAREARNGLGITGFVLGLVGLLFSWIPFIGVIAWPLVVLGLIFSILGLLRVKNLKATNKGMSIAGLVVSVLGLGVAIVMLIVTSQAVNEVTEEANREVTVQYEVTGDASGVEVVYSTFGGGNYSTNTASVDKLPWSEELTTKGLFKGGDLRVVVGAGGGSAACKVTVDGEVVKTAEAEGVGGVANCNGFAE</sequence>